<comment type="caution">
    <text evidence="2">The sequence shown here is derived from an EMBL/GenBank/DDBJ whole genome shotgun (WGS) entry which is preliminary data.</text>
</comment>
<name>A0A645CBS1_9ZZZZ</name>
<protein>
    <submittedName>
        <fullName evidence="2">Uncharacterized protein</fullName>
    </submittedName>
</protein>
<feature type="compositionally biased region" description="Basic and acidic residues" evidence="1">
    <location>
        <begin position="202"/>
        <end position="212"/>
    </location>
</feature>
<evidence type="ECO:0000313" key="2">
    <source>
        <dbReference type="EMBL" id="MPM74375.1"/>
    </source>
</evidence>
<evidence type="ECO:0000256" key="1">
    <source>
        <dbReference type="SAM" id="MobiDB-lite"/>
    </source>
</evidence>
<feature type="region of interest" description="Disordered" evidence="1">
    <location>
        <begin position="202"/>
        <end position="229"/>
    </location>
</feature>
<feature type="compositionally biased region" description="Basic and acidic residues" evidence="1">
    <location>
        <begin position="220"/>
        <end position="229"/>
    </location>
</feature>
<feature type="region of interest" description="Disordered" evidence="1">
    <location>
        <begin position="1"/>
        <end position="49"/>
    </location>
</feature>
<gene>
    <name evidence="2" type="ORF">SDC9_121363</name>
</gene>
<feature type="compositionally biased region" description="Basic and acidic residues" evidence="1">
    <location>
        <begin position="1"/>
        <end position="13"/>
    </location>
</feature>
<accession>A0A645CBS1</accession>
<reference evidence="2" key="1">
    <citation type="submission" date="2019-08" db="EMBL/GenBank/DDBJ databases">
        <authorList>
            <person name="Kucharzyk K."/>
            <person name="Murdoch R.W."/>
            <person name="Higgins S."/>
            <person name="Loffler F."/>
        </authorList>
    </citation>
    <scope>NUCLEOTIDE SEQUENCE</scope>
</reference>
<organism evidence="2">
    <name type="scientific">bioreactor metagenome</name>
    <dbReference type="NCBI Taxonomy" id="1076179"/>
    <lineage>
        <taxon>unclassified sequences</taxon>
        <taxon>metagenomes</taxon>
        <taxon>ecological metagenomes</taxon>
    </lineage>
</organism>
<proteinExistence type="predicted"/>
<dbReference type="AlphaFoldDB" id="A0A645CBS1"/>
<sequence>MELHELGVADHRAGTQRRRQPIAGRDLRVGRGRPQLTDTAGGQQHGAGADLADARPIVQNTDAAGVMAGVGEHVDEPSAGQHVEPAAHGIDEGAFHLVTGLIPAGVQNPAGVVAALQVQVDGTAGVGIEVSAQPDQPAQRIRGMDDQIAHGVLVAQPGPGDQGVVEVKFGIVIGRPDGGQPALGPIGAGVGDLAARHDRDIESRRKQADHRGQAGSAGAHHHDVAVARP</sequence>
<dbReference type="AntiFam" id="ANF00152">
    <property type="entry name" value="Shadow ORF (opposite nadB1)"/>
</dbReference>
<dbReference type="EMBL" id="VSSQ01025923">
    <property type="protein sequence ID" value="MPM74375.1"/>
    <property type="molecule type" value="Genomic_DNA"/>
</dbReference>